<dbReference type="Pfam" id="PF00528">
    <property type="entry name" value="BPD_transp_1"/>
    <property type="match status" value="1"/>
</dbReference>
<sequence length="269" mass="29161">MESKALAKTGTKIRLRKGISKQKYSVIAAAAFILVLALWQGISTSGLVSPIFLPAPAAVVEAFTTSLRDGSLAADTWISFSRIMKGFLLAIVIGVPLGVLVGSFSKIEAFILPLTEFFRYLPVPAFVPLIMVWVGIGENAKVAVILLGILFQLIPMVADNVKSVPSNLINAAYTLGGKSTTVIFRVILPAMLPKLMESLRMIMGWAWTYLVVAELVAANSGLGYNILKAQRFLDTSSIFMGILVIGLLGLITDRLFGLLNKALFRWVEE</sequence>
<feature type="transmembrane region" description="Helical" evidence="7">
    <location>
        <begin position="87"/>
        <end position="105"/>
    </location>
</feature>
<dbReference type="RefSeq" id="WP_146621176.1">
    <property type="nucleotide sequence ID" value="NZ_BJCC01000005.1"/>
</dbReference>
<evidence type="ECO:0000259" key="8">
    <source>
        <dbReference type="PROSITE" id="PS50928"/>
    </source>
</evidence>
<comment type="caution">
    <text evidence="9">The sequence shown here is derived from an EMBL/GenBank/DDBJ whole genome shotgun (WGS) entry which is preliminary data.</text>
</comment>
<keyword evidence="2 7" id="KW-0813">Transport</keyword>
<dbReference type="GO" id="GO:0005886">
    <property type="term" value="C:plasma membrane"/>
    <property type="evidence" value="ECO:0007669"/>
    <property type="project" value="UniProtKB-SubCell"/>
</dbReference>
<dbReference type="Gene3D" id="1.10.3720.10">
    <property type="entry name" value="MetI-like"/>
    <property type="match status" value="1"/>
</dbReference>
<evidence type="ECO:0000256" key="1">
    <source>
        <dbReference type="ARBA" id="ARBA00004651"/>
    </source>
</evidence>
<gene>
    <name evidence="9" type="ORF">NRIC_05630</name>
</gene>
<evidence type="ECO:0000313" key="10">
    <source>
        <dbReference type="Proteomes" id="UP000290567"/>
    </source>
</evidence>
<keyword evidence="6 7" id="KW-0472">Membrane</keyword>
<dbReference type="PANTHER" id="PTHR30151">
    <property type="entry name" value="ALKANE SULFONATE ABC TRANSPORTER-RELATED, MEMBRANE SUBUNIT"/>
    <property type="match status" value="1"/>
</dbReference>
<dbReference type="OrthoDB" id="9787902at2"/>
<name>A0A4P5PB57_9ENTE</name>
<keyword evidence="10" id="KW-1185">Reference proteome</keyword>
<evidence type="ECO:0000256" key="6">
    <source>
        <dbReference type="ARBA" id="ARBA00023136"/>
    </source>
</evidence>
<evidence type="ECO:0000256" key="4">
    <source>
        <dbReference type="ARBA" id="ARBA00022692"/>
    </source>
</evidence>
<accession>A0A4P5PB57</accession>
<dbReference type="InterPro" id="IPR035906">
    <property type="entry name" value="MetI-like_sf"/>
</dbReference>
<feature type="transmembrane region" description="Helical" evidence="7">
    <location>
        <begin position="117"/>
        <end position="135"/>
    </location>
</feature>
<evidence type="ECO:0000256" key="5">
    <source>
        <dbReference type="ARBA" id="ARBA00022989"/>
    </source>
</evidence>
<keyword evidence="4 7" id="KW-0812">Transmembrane</keyword>
<dbReference type="PROSITE" id="PS50928">
    <property type="entry name" value="ABC_TM1"/>
    <property type="match status" value="1"/>
</dbReference>
<dbReference type="SUPFAM" id="SSF161098">
    <property type="entry name" value="MetI-like"/>
    <property type="match status" value="1"/>
</dbReference>
<feature type="transmembrane region" description="Helical" evidence="7">
    <location>
        <begin position="24"/>
        <end position="42"/>
    </location>
</feature>
<proteinExistence type="inferred from homology"/>
<dbReference type="FunFam" id="1.10.3720.10:FF:000003">
    <property type="entry name" value="Aliphatic sulfonate ABC transporter permease"/>
    <property type="match status" value="1"/>
</dbReference>
<evidence type="ECO:0000256" key="7">
    <source>
        <dbReference type="RuleBase" id="RU363032"/>
    </source>
</evidence>
<dbReference type="GO" id="GO:0042918">
    <property type="term" value="P:alkanesulfonate transmembrane transport"/>
    <property type="evidence" value="ECO:0007669"/>
    <property type="project" value="UniProtKB-ARBA"/>
</dbReference>
<comment type="subcellular location">
    <subcellularLocation>
        <location evidence="1 7">Cell membrane</location>
        <topology evidence="1 7">Multi-pass membrane protein</topology>
    </subcellularLocation>
</comment>
<dbReference type="AlphaFoldDB" id="A0A4P5PB57"/>
<evidence type="ECO:0000256" key="2">
    <source>
        <dbReference type="ARBA" id="ARBA00022448"/>
    </source>
</evidence>
<evidence type="ECO:0000313" key="9">
    <source>
        <dbReference type="EMBL" id="GCF92672.1"/>
    </source>
</evidence>
<dbReference type="PANTHER" id="PTHR30151:SF0">
    <property type="entry name" value="ABC TRANSPORTER PERMEASE PROTEIN MJ0413-RELATED"/>
    <property type="match status" value="1"/>
</dbReference>
<evidence type="ECO:0000256" key="3">
    <source>
        <dbReference type="ARBA" id="ARBA00022475"/>
    </source>
</evidence>
<feature type="transmembrane region" description="Helical" evidence="7">
    <location>
        <begin position="204"/>
        <end position="226"/>
    </location>
</feature>
<keyword evidence="5 7" id="KW-1133">Transmembrane helix</keyword>
<feature type="domain" description="ABC transmembrane type-1" evidence="8">
    <location>
        <begin position="76"/>
        <end position="260"/>
    </location>
</feature>
<comment type="similarity">
    <text evidence="7">Belongs to the binding-protein-dependent transport system permease family.</text>
</comment>
<dbReference type="Proteomes" id="UP000290567">
    <property type="component" value="Unassembled WGS sequence"/>
</dbReference>
<feature type="transmembrane region" description="Helical" evidence="7">
    <location>
        <begin position="238"/>
        <end position="256"/>
    </location>
</feature>
<protein>
    <submittedName>
        <fullName evidence="9">ABC transporter permease</fullName>
    </submittedName>
</protein>
<organism evidence="9 10">
    <name type="scientific">Enterococcus florum</name>
    <dbReference type="NCBI Taxonomy" id="2480627"/>
    <lineage>
        <taxon>Bacteria</taxon>
        <taxon>Bacillati</taxon>
        <taxon>Bacillota</taxon>
        <taxon>Bacilli</taxon>
        <taxon>Lactobacillales</taxon>
        <taxon>Enterococcaceae</taxon>
        <taxon>Enterococcus</taxon>
    </lineage>
</organism>
<dbReference type="InterPro" id="IPR000515">
    <property type="entry name" value="MetI-like"/>
</dbReference>
<keyword evidence="3" id="KW-1003">Cell membrane</keyword>
<dbReference type="CDD" id="cd06261">
    <property type="entry name" value="TM_PBP2"/>
    <property type="match status" value="1"/>
</dbReference>
<reference evidence="10" key="1">
    <citation type="submission" date="2019-02" db="EMBL/GenBank/DDBJ databases">
        <title>Draft genome sequence of Enterococcus sp. Gos25-1.</title>
        <authorList>
            <person name="Tanaka N."/>
            <person name="Shiwa Y."/>
            <person name="Fujita N."/>
        </authorList>
    </citation>
    <scope>NUCLEOTIDE SEQUENCE [LARGE SCALE GENOMIC DNA]</scope>
    <source>
        <strain evidence="10">Gos25-1</strain>
    </source>
</reference>
<dbReference type="EMBL" id="BJCC01000005">
    <property type="protein sequence ID" value="GCF92672.1"/>
    <property type="molecule type" value="Genomic_DNA"/>
</dbReference>